<protein>
    <submittedName>
        <fullName evidence="2">Anti-repressor protein</fullName>
    </submittedName>
</protein>
<sequence length="284" mass="32359">MNERIAQLRATYTLARKNFEKKGVNNMNELQNIFNYQGNEVRTVRSGQDIFFVAKDVCNILEIGNSRQALSRLDEDEKDVISTDTIKGQQSMQAVNESGLYSLILGSRKPEAKQFKRWITHEVLPAIRKHGTYMTPDTIEKVLTDPDTIIQIATQLKEERLKLQQAELTIHQQKPKVLFADAVATSESSILVGQLAKLLVQNGIHVGQNRMFKWLRDNGYLGKKGTHYNEPTQYAMERGWFEVKERTINNPDGTVRITRTTKVTGKGQVYFINKFLSDAALLAQ</sequence>
<dbReference type="PANTHER" id="PTHR36180">
    <property type="entry name" value="DNA-BINDING PROTEIN-RELATED-RELATED"/>
    <property type="match status" value="1"/>
</dbReference>
<evidence type="ECO:0000259" key="1">
    <source>
        <dbReference type="PROSITE" id="PS51750"/>
    </source>
</evidence>
<dbReference type="InterPro" id="IPR005039">
    <property type="entry name" value="Ant_C"/>
</dbReference>
<dbReference type="PANTHER" id="PTHR36180:SF2">
    <property type="entry name" value="BRO FAMILY PROTEIN"/>
    <property type="match status" value="1"/>
</dbReference>
<dbReference type="Pfam" id="PF03374">
    <property type="entry name" value="ANT"/>
    <property type="match status" value="1"/>
</dbReference>
<feature type="domain" description="Bro-N" evidence="1">
    <location>
        <begin position="27"/>
        <end position="131"/>
    </location>
</feature>
<comment type="caution">
    <text evidence="2">The sequence shown here is derived from an EMBL/GenBank/DDBJ whole genome shotgun (WGS) entry which is preliminary data.</text>
</comment>
<keyword evidence="3" id="KW-1185">Reference proteome</keyword>
<proteinExistence type="predicted"/>
<organism evidence="2 3">
    <name type="scientific">Planomicrobium soli</name>
    <dbReference type="NCBI Taxonomy" id="1176648"/>
    <lineage>
        <taxon>Bacteria</taxon>
        <taxon>Bacillati</taxon>
        <taxon>Bacillota</taxon>
        <taxon>Bacilli</taxon>
        <taxon>Bacillales</taxon>
        <taxon>Caryophanaceae</taxon>
        <taxon>Planomicrobium</taxon>
    </lineage>
</organism>
<evidence type="ECO:0000313" key="2">
    <source>
        <dbReference type="EMBL" id="PSL42166.1"/>
    </source>
</evidence>
<dbReference type="Pfam" id="PF02498">
    <property type="entry name" value="Bro-N"/>
    <property type="match status" value="1"/>
</dbReference>
<dbReference type="EMBL" id="PYAT01000001">
    <property type="protein sequence ID" value="PSL42166.1"/>
    <property type="molecule type" value="Genomic_DNA"/>
</dbReference>
<name>A0A2P8H7H3_9BACL</name>
<dbReference type="RefSeq" id="WP_342750482.1">
    <property type="nucleotide sequence ID" value="NZ_PYAT01000001.1"/>
</dbReference>
<dbReference type="SMART" id="SM01040">
    <property type="entry name" value="Bro-N"/>
    <property type="match status" value="1"/>
</dbReference>
<gene>
    <name evidence="2" type="ORF">B0H99_101414</name>
</gene>
<dbReference type="GO" id="GO:0003677">
    <property type="term" value="F:DNA binding"/>
    <property type="evidence" value="ECO:0007669"/>
    <property type="project" value="InterPro"/>
</dbReference>
<evidence type="ECO:0000313" key="3">
    <source>
        <dbReference type="Proteomes" id="UP000242682"/>
    </source>
</evidence>
<dbReference type="InterPro" id="IPR003497">
    <property type="entry name" value="BRO_N_domain"/>
</dbReference>
<dbReference type="Proteomes" id="UP000242682">
    <property type="component" value="Unassembled WGS sequence"/>
</dbReference>
<accession>A0A2P8H7H3</accession>
<reference evidence="2 3" key="1">
    <citation type="submission" date="2018-03" db="EMBL/GenBank/DDBJ databases">
        <title>Genomic Encyclopedia of Type Strains, Phase III (KMG-III): the genomes of soil and plant-associated and newly described type strains.</title>
        <authorList>
            <person name="Whitman W."/>
        </authorList>
    </citation>
    <scope>NUCLEOTIDE SEQUENCE [LARGE SCALE GENOMIC DNA]</scope>
    <source>
        <strain evidence="2 3">CGMCC 1.12259</strain>
    </source>
</reference>
<dbReference type="AlphaFoldDB" id="A0A2P8H7H3"/>
<dbReference type="PROSITE" id="PS51750">
    <property type="entry name" value="BRO_N"/>
    <property type="match status" value="1"/>
</dbReference>